<evidence type="ECO:0000313" key="2">
    <source>
        <dbReference type="EMBL" id="SMP82277.1"/>
    </source>
</evidence>
<protein>
    <submittedName>
        <fullName evidence="2">Uncharacterized protein</fullName>
    </submittedName>
</protein>
<feature type="transmembrane region" description="Helical" evidence="1">
    <location>
        <begin position="190"/>
        <end position="208"/>
    </location>
</feature>
<keyword evidence="1" id="KW-1133">Transmembrane helix</keyword>
<name>A0ABY1QXM7_9BURK</name>
<gene>
    <name evidence="2" type="ORF">SAMN06295970_1571</name>
</gene>
<feature type="transmembrane region" description="Helical" evidence="1">
    <location>
        <begin position="55"/>
        <end position="75"/>
    </location>
</feature>
<evidence type="ECO:0000313" key="3">
    <source>
        <dbReference type="Proteomes" id="UP001158049"/>
    </source>
</evidence>
<evidence type="ECO:0000256" key="1">
    <source>
        <dbReference type="SAM" id="Phobius"/>
    </source>
</evidence>
<proteinExistence type="predicted"/>
<keyword evidence="1" id="KW-0472">Membrane</keyword>
<reference evidence="2 3" key="1">
    <citation type="submission" date="2017-05" db="EMBL/GenBank/DDBJ databases">
        <authorList>
            <person name="Varghese N."/>
            <person name="Submissions S."/>
        </authorList>
    </citation>
    <scope>NUCLEOTIDE SEQUENCE [LARGE SCALE GENOMIC DNA]</scope>
    <source>
        <strain evidence="2 3">DSM 26001</strain>
    </source>
</reference>
<dbReference type="Proteomes" id="UP001158049">
    <property type="component" value="Unassembled WGS sequence"/>
</dbReference>
<comment type="caution">
    <text evidence="2">The sequence shown here is derived from an EMBL/GenBank/DDBJ whole genome shotgun (WGS) entry which is preliminary data.</text>
</comment>
<feature type="transmembrane region" description="Helical" evidence="1">
    <location>
        <begin position="134"/>
        <end position="152"/>
    </location>
</feature>
<organism evidence="2 3">
    <name type="scientific">Noviherbaspirillum suwonense</name>
    <dbReference type="NCBI Taxonomy" id="1224511"/>
    <lineage>
        <taxon>Bacteria</taxon>
        <taxon>Pseudomonadati</taxon>
        <taxon>Pseudomonadota</taxon>
        <taxon>Betaproteobacteria</taxon>
        <taxon>Burkholderiales</taxon>
        <taxon>Oxalobacteraceae</taxon>
        <taxon>Noviherbaspirillum</taxon>
    </lineage>
</organism>
<feature type="transmembrane region" description="Helical" evidence="1">
    <location>
        <begin position="96"/>
        <end position="122"/>
    </location>
</feature>
<sequence>MNTPPTNPISVKSLWENSWVFALYGLCLGLSIGIMENFDVNFAKAEMLMMEPLSFYAFSFLSIFGLLGLAIINIATSKSAAAMYSSAWVMRFWVPISNAGLSTGAIVMGMMFGLAIGLMPWVGANSEVRQLVKMLFTMSGFVGAILYPLTWMKRSLFDLTKQEEYKSVVAGILYCLTLFVAFWFIDQQKFWRFLLVLSAASLVAGFIIRKLSKKRS</sequence>
<dbReference type="EMBL" id="FXUL01000057">
    <property type="protein sequence ID" value="SMP82277.1"/>
    <property type="molecule type" value="Genomic_DNA"/>
</dbReference>
<feature type="transmembrane region" description="Helical" evidence="1">
    <location>
        <begin position="18"/>
        <end position="35"/>
    </location>
</feature>
<keyword evidence="1" id="KW-0812">Transmembrane</keyword>
<dbReference type="RefSeq" id="WP_283445793.1">
    <property type="nucleotide sequence ID" value="NZ_FXUL01000057.1"/>
</dbReference>
<keyword evidence="3" id="KW-1185">Reference proteome</keyword>
<accession>A0ABY1QXM7</accession>
<feature type="transmembrane region" description="Helical" evidence="1">
    <location>
        <begin position="164"/>
        <end position="184"/>
    </location>
</feature>